<organism evidence="11 12">
    <name type="scientific">Microbacterium maritypicum</name>
    <name type="common">Microbacterium liquefaciens</name>
    <dbReference type="NCBI Taxonomy" id="33918"/>
    <lineage>
        <taxon>Bacteria</taxon>
        <taxon>Bacillati</taxon>
        <taxon>Actinomycetota</taxon>
        <taxon>Actinomycetes</taxon>
        <taxon>Micrococcales</taxon>
        <taxon>Microbacteriaceae</taxon>
        <taxon>Microbacterium</taxon>
    </lineage>
</organism>
<keyword evidence="5" id="KW-0274">FAD</keyword>
<evidence type="ECO:0000313" key="11">
    <source>
        <dbReference type="EMBL" id="WEF21171.1"/>
    </source>
</evidence>
<evidence type="ECO:0000256" key="3">
    <source>
        <dbReference type="ARBA" id="ARBA00010139"/>
    </source>
</evidence>
<accession>A0AAJ5VBF2</accession>
<dbReference type="FunFam" id="3.50.50.60:FF:000138">
    <property type="entry name" value="Flavin-containing monooxygenase"/>
    <property type="match status" value="1"/>
</dbReference>
<dbReference type="EC" id="1.14.13.148" evidence="9"/>
<evidence type="ECO:0000313" key="12">
    <source>
        <dbReference type="Proteomes" id="UP001214756"/>
    </source>
</evidence>
<keyword evidence="6" id="KW-0521">NADP</keyword>
<comment type="cofactor">
    <cofactor evidence="1">
        <name>FAD</name>
        <dbReference type="ChEBI" id="CHEBI:57692"/>
    </cofactor>
</comment>
<dbReference type="InterPro" id="IPR050346">
    <property type="entry name" value="FMO-like"/>
</dbReference>
<evidence type="ECO:0000256" key="2">
    <source>
        <dbReference type="ARBA" id="ARBA00009183"/>
    </source>
</evidence>
<keyword evidence="4" id="KW-0285">Flavoprotein</keyword>
<evidence type="ECO:0000256" key="1">
    <source>
        <dbReference type="ARBA" id="ARBA00001974"/>
    </source>
</evidence>
<comment type="similarity">
    <text evidence="3">Belongs to the FAD-binding monooxygenase family.</text>
</comment>
<sequence>MTSRERVAIIGAGPSGMAQLRAFESAARAGAEIPELVCFEKQADWGGQWNFTWRTGLDEFGEPVHSSMYRNLWSNGPKEALEFADYSFDEHFGRPISSYPPRPVLWDYIAGRLEKSDVRELIRFQTVVRWVEFDSEREVFTLTSEDLPTGQSTVEEFDRVIIASGHFSFPNVPDFPGIETFPGYISHAHDFRGAEAFEDKDVLVIGASYSAEDIGSQAFKMGARSVTASFRSAPMGYDWPDGIEERPVVERFEGSTAFFADGTSKHIDAVILCTGYLHKYPFLPDDLALSSPNNVYPDGLYRGVVWQGNPRLTYLGAQDQWFTFNMFDAQAWYVRDLILGRLALPAEQERAASIAEWRARFGRIDSAAAEIRFQADYIRDLLELTDYPEFDIDRVVEIFLAWKRDKKDDIMGYRDRTYESVMTGTIAVVHHTPWLEELDDSLERYLDVDPDATETARMIAGRPHDDDREALATA</sequence>
<evidence type="ECO:0000256" key="7">
    <source>
        <dbReference type="ARBA" id="ARBA00023002"/>
    </source>
</evidence>
<dbReference type="GO" id="GO:0050660">
    <property type="term" value="F:flavin adenine dinucleotide binding"/>
    <property type="evidence" value="ECO:0007669"/>
    <property type="project" value="InterPro"/>
</dbReference>
<comment type="similarity">
    <text evidence="2">Belongs to the FMO family.</text>
</comment>
<dbReference type="GO" id="GO:0050661">
    <property type="term" value="F:NADP binding"/>
    <property type="evidence" value="ECO:0007669"/>
    <property type="project" value="InterPro"/>
</dbReference>
<evidence type="ECO:0000256" key="6">
    <source>
        <dbReference type="ARBA" id="ARBA00022857"/>
    </source>
</evidence>
<dbReference type="InterPro" id="IPR020946">
    <property type="entry name" value="Flavin_mOase-like"/>
</dbReference>
<evidence type="ECO:0000256" key="5">
    <source>
        <dbReference type="ARBA" id="ARBA00022827"/>
    </source>
</evidence>
<evidence type="ECO:0000256" key="9">
    <source>
        <dbReference type="ARBA" id="ARBA00034528"/>
    </source>
</evidence>
<dbReference type="Proteomes" id="UP001214756">
    <property type="component" value="Chromosome"/>
</dbReference>
<gene>
    <name evidence="11" type="ORF">PWF71_00465</name>
</gene>
<evidence type="ECO:0000256" key="4">
    <source>
        <dbReference type="ARBA" id="ARBA00022630"/>
    </source>
</evidence>
<evidence type="ECO:0000256" key="10">
    <source>
        <dbReference type="ARBA" id="ARBA00035159"/>
    </source>
</evidence>
<dbReference type="EMBL" id="CP118606">
    <property type="protein sequence ID" value="WEF21171.1"/>
    <property type="molecule type" value="Genomic_DNA"/>
</dbReference>
<dbReference type="PIRSF" id="PIRSF000332">
    <property type="entry name" value="FMO"/>
    <property type="match status" value="1"/>
</dbReference>
<evidence type="ECO:0000256" key="8">
    <source>
        <dbReference type="ARBA" id="ARBA00023033"/>
    </source>
</evidence>
<dbReference type="SUPFAM" id="SSF51905">
    <property type="entry name" value="FAD/NAD(P)-binding domain"/>
    <property type="match status" value="2"/>
</dbReference>
<dbReference type="RefSeq" id="WP_036322945.1">
    <property type="nucleotide sequence ID" value="NZ_CBDRLE010000004.1"/>
</dbReference>
<dbReference type="GO" id="GO:0034899">
    <property type="term" value="F:trimethylamine monooxygenase activity"/>
    <property type="evidence" value="ECO:0007669"/>
    <property type="project" value="UniProtKB-EC"/>
</dbReference>
<dbReference type="Pfam" id="PF00743">
    <property type="entry name" value="FMO-like"/>
    <property type="match status" value="2"/>
</dbReference>
<dbReference type="AlphaFoldDB" id="A0AAJ5VBF2"/>
<proteinExistence type="inferred from homology"/>
<dbReference type="GO" id="GO:0004499">
    <property type="term" value="F:N,N-dimethylaniline monooxygenase activity"/>
    <property type="evidence" value="ECO:0007669"/>
    <property type="project" value="InterPro"/>
</dbReference>
<protein>
    <recommendedName>
        <fullName evidence="10">Trimethylamine monooxygenase</fullName>
        <ecNumber evidence="9">1.14.13.148</ecNumber>
    </recommendedName>
</protein>
<keyword evidence="8" id="KW-0503">Monooxygenase</keyword>
<dbReference type="InterPro" id="IPR036188">
    <property type="entry name" value="FAD/NAD-bd_sf"/>
</dbReference>
<reference evidence="11" key="1">
    <citation type="submission" date="2023-02" db="EMBL/GenBank/DDBJ databases">
        <title>Genome sequence of Microbacterium liquefaciens B1075.</title>
        <authorList>
            <person name="Cao J."/>
            <person name="Li X."/>
        </authorList>
    </citation>
    <scope>NUCLEOTIDE SEQUENCE</scope>
    <source>
        <strain evidence="11">B1075</strain>
    </source>
</reference>
<dbReference type="Gene3D" id="3.50.50.60">
    <property type="entry name" value="FAD/NAD(P)-binding domain"/>
    <property type="match status" value="2"/>
</dbReference>
<name>A0AAJ5VBF2_MICMQ</name>
<keyword evidence="7" id="KW-0560">Oxidoreductase</keyword>
<dbReference type="InterPro" id="IPR000960">
    <property type="entry name" value="Flavin_mOase"/>
</dbReference>
<dbReference type="PANTHER" id="PTHR23023">
    <property type="entry name" value="DIMETHYLANILINE MONOOXYGENASE"/>
    <property type="match status" value="1"/>
</dbReference>